<dbReference type="AlphaFoldDB" id="A0A1G7BHC9"/>
<dbReference type="SUPFAM" id="SSF46785">
    <property type="entry name" value="Winged helix' DNA-binding domain"/>
    <property type="match status" value="1"/>
</dbReference>
<evidence type="ECO:0000313" key="6">
    <source>
        <dbReference type="Proteomes" id="UP000198994"/>
    </source>
</evidence>
<dbReference type="InterPro" id="IPR008920">
    <property type="entry name" value="TF_FadR/GntR_C"/>
</dbReference>
<keyword evidence="3" id="KW-0804">Transcription</keyword>
<dbReference type="PANTHER" id="PTHR43537">
    <property type="entry name" value="TRANSCRIPTIONAL REGULATOR, GNTR FAMILY"/>
    <property type="match status" value="1"/>
</dbReference>
<dbReference type="Gene3D" id="1.20.120.530">
    <property type="entry name" value="GntR ligand-binding domain-like"/>
    <property type="match status" value="1"/>
</dbReference>
<evidence type="ECO:0000256" key="1">
    <source>
        <dbReference type="ARBA" id="ARBA00023015"/>
    </source>
</evidence>
<dbReference type="PANTHER" id="PTHR43537:SF24">
    <property type="entry name" value="GLUCONATE OPERON TRANSCRIPTIONAL REPRESSOR"/>
    <property type="match status" value="1"/>
</dbReference>
<gene>
    <name evidence="5" type="ORF">SAMN04488105_102178</name>
</gene>
<dbReference type="OrthoDB" id="9028214at2"/>
<name>A0A1G7BHC9_9RHOB</name>
<dbReference type="RefSeq" id="WP_089955266.1">
    <property type="nucleotide sequence ID" value="NZ_FNAV01000002.1"/>
</dbReference>
<evidence type="ECO:0000313" key="5">
    <source>
        <dbReference type="EMBL" id="SDE26434.1"/>
    </source>
</evidence>
<evidence type="ECO:0000259" key="4">
    <source>
        <dbReference type="PROSITE" id="PS50949"/>
    </source>
</evidence>
<dbReference type="PRINTS" id="PR00035">
    <property type="entry name" value="HTHGNTR"/>
</dbReference>
<dbReference type="GO" id="GO:0003700">
    <property type="term" value="F:DNA-binding transcription factor activity"/>
    <property type="evidence" value="ECO:0007669"/>
    <property type="project" value="InterPro"/>
</dbReference>
<dbReference type="InterPro" id="IPR011711">
    <property type="entry name" value="GntR_C"/>
</dbReference>
<proteinExistence type="predicted"/>
<dbReference type="InterPro" id="IPR000524">
    <property type="entry name" value="Tscrpt_reg_HTH_GntR"/>
</dbReference>
<dbReference type="Gene3D" id="1.10.10.10">
    <property type="entry name" value="Winged helix-like DNA-binding domain superfamily/Winged helix DNA-binding domain"/>
    <property type="match status" value="1"/>
</dbReference>
<dbReference type="EMBL" id="FNAV01000002">
    <property type="protein sequence ID" value="SDE26434.1"/>
    <property type="molecule type" value="Genomic_DNA"/>
</dbReference>
<dbReference type="InterPro" id="IPR036390">
    <property type="entry name" value="WH_DNA-bd_sf"/>
</dbReference>
<accession>A0A1G7BHC9</accession>
<organism evidence="5 6">
    <name type="scientific">Salipiger thiooxidans</name>
    <dbReference type="NCBI Taxonomy" id="282683"/>
    <lineage>
        <taxon>Bacteria</taxon>
        <taxon>Pseudomonadati</taxon>
        <taxon>Pseudomonadota</taxon>
        <taxon>Alphaproteobacteria</taxon>
        <taxon>Rhodobacterales</taxon>
        <taxon>Roseobacteraceae</taxon>
        <taxon>Salipiger</taxon>
    </lineage>
</organism>
<evidence type="ECO:0000256" key="2">
    <source>
        <dbReference type="ARBA" id="ARBA00023125"/>
    </source>
</evidence>
<dbReference type="SMART" id="SM00895">
    <property type="entry name" value="FCD"/>
    <property type="match status" value="1"/>
</dbReference>
<dbReference type="STRING" id="282683.SAMN04488105_102178"/>
<evidence type="ECO:0000256" key="3">
    <source>
        <dbReference type="ARBA" id="ARBA00023163"/>
    </source>
</evidence>
<keyword evidence="2" id="KW-0238">DNA-binding</keyword>
<dbReference type="GO" id="GO:0003677">
    <property type="term" value="F:DNA binding"/>
    <property type="evidence" value="ECO:0007669"/>
    <property type="project" value="UniProtKB-KW"/>
</dbReference>
<reference evidence="6" key="1">
    <citation type="submission" date="2016-10" db="EMBL/GenBank/DDBJ databases">
        <authorList>
            <person name="Varghese N."/>
            <person name="Submissions S."/>
        </authorList>
    </citation>
    <scope>NUCLEOTIDE SEQUENCE [LARGE SCALE GENOMIC DNA]</scope>
    <source>
        <strain evidence="6">DSM 10146</strain>
    </source>
</reference>
<dbReference type="SMART" id="SM00345">
    <property type="entry name" value="HTH_GNTR"/>
    <property type="match status" value="1"/>
</dbReference>
<dbReference type="Pfam" id="PF07729">
    <property type="entry name" value="FCD"/>
    <property type="match status" value="1"/>
</dbReference>
<dbReference type="Proteomes" id="UP000198994">
    <property type="component" value="Unassembled WGS sequence"/>
</dbReference>
<feature type="domain" description="HTH gntR-type" evidence="4">
    <location>
        <begin position="3"/>
        <end position="69"/>
    </location>
</feature>
<dbReference type="PROSITE" id="PS50949">
    <property type="entry name" value="HTH_GNTR"/>
    <property type="match status" value="1"/>
</dbReference>
<dbReference type="InterPro" id="IPR036388">
    <property type="entry name" value="WH-like_DNA-bd_sf"/>
</dbReference>
<keyword evidence="1" id="KW-0805">Transcription regulation</keyword>
<dbReference type="Pfam" id="PF00392">
    <property type="entry name" value="GntR"/>
    <property type="match status" value="1"/>
</dbReference>
<protein>
    <submittedName>
        <fullName evidence="5">Transcriptional regulator, GntR family</fullName>
    </submittedName>
</protein>
<dbReference type="SUPFAM" id="SSF48008">
    <property type="entry name" value="GntR ligand-binding domain-like"/>
    <property type="match status" value="1"/>
</dbReference>
<keyword evidence="6" id="KW-1185">Reference proteome</keyword>
<dbReference type="CDD" id="cd07377">
    <property type="entry name" value="WHTH_GntR"/>
    <property type="match status" value="1"/>
</dbReference>
<sequence>MAKSTVEEIRDVLRREIAEGFRPGDLLPNERELAERFEVSRNTIRETMIHLEALSLIEKTKRGARVRTPDFGVMFQELTNHFDTSARSFTDVLNFRRINETGAAPLMVCHVTDAQLDAIRAANARMVAALTAAEAAQADYDFHYGLVQAAGNEVLARMYDVLSVPLKYYLEVGKSQELNTATAKAQHDHIIAALESRDAAALAQALADHFQHSGEVLASWLATRERRSEPITIWPVQRPIHSKQTS</sequence>